<evidence type="ECO:0000256" key="1">
    <source>
        <dbReference type="SAM" id="Phobius"/>
    </source>
</evidence>
<dbReference type="Proteomes" id="UP001155241">
    <property type="component" value="Unassembled WGS sequence"/>
</dbReference>
<feature type="transmembrane region" description="Helical" evidence="1">
    <location>
        <begin position="21"/>
        <end position="43"/>
    </location>
</feature>
<evidence type="ECO:0000313" key="3">
    <source>
        <dbReference type="Proteomes" id="UP001155241"/>
    </source>
</evidence>
<dbReference type="EMBL" id="JAMXLR010000036">
    <property type="protein sequence ID" value="MCO6044488.1"/>
    <property type="molecule type" value="Genomic_DNA"/>
</dbReference>
<proteinExistence type="predicted"/>
<sequence length="90" mass="9691">MNMHSKTLSCPRAKRSLLGESATTMFATGLAFLLAIVAVVATLRYCSPWHQPPSAYYVGDEIQYFPPGPEFNLVQEAAALEAAAGKTVSE</sequence>
<protein>
    <submittedName>
        <fullName evidence="2">Uncharacterized protein</fullName>
    </submittedName>
</protein>
<dbReference type="AlphaFoldDB" id="A0A9X2JHC3"/>
<organism evidence="2 3">
    <name type="scientific">Aeoliella straminimaris</name>
    <dbReference type="NCBI Taxonomy" id="2954799"/>
    <lineage>
        <taxon>Bacteria</taxon>
        <taxon>Pseudomonadati</taxon>
        <taxon>Planctomycetota</taxon>
        <taxon>Planctomycetia</taxon>
        <taxon>Pirellulales</taxon>
        <taxon>Lacipirellulaceae</taxon>
        <taxon>Aeoliella</taxon>
    </lineage>
</organism>
<keyword evidence="1" id="KW-1133">Transmembrane helix</keyword>
<dbReference type="RefSeq" id="WP_252852591.1">
    <property type="nucleotide sequence ID" value="NZ_JAMXLR010000036.1"/>
</dbReference>
<gene>
    <name evidence="2" type="ORF">NG895_11285</name>
</gene>
<keyword evidence="3" id="KW-1185">Reference proteome</keyword>
<reference evidence="2" key="1">
    <citation type="submission" date="2022-06" db="EMBL/GenBank/DDBJ databases">
        <title>Aeoliella straminimaris, a novel planctomycete from sediments.</title>
        <authorList>
            <person name="Vitorino I.R."/>
            <person name="Lage O.M."/>
        </authorList>
    </citation>
    <scope>NUCLEOTIDE SEQUENCE</scope>
    <source>
        <strain evidence="2">ICT_H6.2</strain>
    </source>
</reference>
<comment type="caution">
    <text evidence="2">The sequence shown here is derived from an EMBL/GenBank/DDBJ whole genome shotgun (WGS) entry which is preliminary data.</text>
</comment>
<keyword evidence="1" id="KW-0812">Transmembrane</keyword>
<accession>A0A9X2JHC3</accession>
<evidence type="ECO:0000313" key="2">
    <source>
        <dbReference type="EMBL" id="MCO6044488.1"/>
    </source>
</evidence>
<name>A0A9X2JHC3_9BACT</name>
<keyword evidence="1" id="KW-0472">Membrane</keyword>